<dbReference type="InterPro" id="IPR025419">
    <property type="entry name" value="DUF4142"/>
</dbReference>
<feature type="region of interest" description="Disordered" evidence="1">
    <location>
        <begin position="198"/>
        <end position="240"/>
    </location>
</feature>
<feature type="domain" description="DUF4142" evidence="2">
    <location>
        <begin position="48"/>
        <end position="179"/>
    </location>
</feature>
<keyword evidence="4" id="KW-1185">Reference proteome</keyword>
<dbReference type="Proteomes" id="UP000305778">
    <property type="component" value="Unassembled WGS sequence"/>
</dbReference>
<dbReference type="AlphaFoldDB" id="A0A4U0SF18"/>
<reference evidence="3 4" key="1">
    <citation type="submission" date="2019-04" db="EMBL/GenBank/DDBJ databases">
        <title>Streptomyces oryziradicis sp. nov., a novel actinomycete isolated from rhizosphere soil of rice (Oryza sativa L.).</title>
        <authorList>
            <person name="Li C."/>
        </authorList>
    </citation>
    <scope>NUCLEOTIDE SEQUENCE [LARGE SCALE GENOMIC DNA]</scope>
    <source>
        <strain evidence="3 4">NEAU-C40</strain>
    </source>
</reference>
<dbReference type="PANTHER" id="PTHR38593:SF1">
    <property type="entry name" value="BLR2558 PROTEIN"/>
    <property type="match status" value="1"/>
</dbReference>
<dbReference type="PANTHER" id="PTHR38593">
    <property type="entry name" value="BLR2558 PROTEIN"/>
    <property type="match status" value="1"/>
</dbReference>
<evidence type="ECO:0000256" key="1">
    <source>
        <dbReference type="SAM" id="MobiDB-lite"/>
    </source>
</evidence>
<comment type="caution">
    <text evidence="3">The sequence shown here is derived from an EMBL/GenBank/DDBJ whole genome shotgun (WGS) entry which is preliminary data.</text>
</comment>
<dbReference type="OrthoDB" id="3674617at2"/>
<proteinExistence type="predicted"/>
<dbReference type="Pfam" id="PF13628">
    <property type="entry name" value="DUF4142"/>
    <property type="match status" value="1"/>
</dbReference>
<name>A0A4U0SF18_9ACTN</name>
<gene>
    <name evidence="3" type="ORF">FCI23_29975</name>
</gene>
<protein>
    <submittedName>
        <fullName evidence="3">DUF4142 domain-containing protein</fullName>
    </submittedName>
</protein>
<dbReference type="EMBL" id="SUMC01000034">
    <property type="protein sequence ID" value="TKA08150.1"/>
    <property type="molecule type" value="Genomic_DNA"/>
</dbReference>
<accession>A0A4U0SF18</accession>
<organism evidence="3 4">
    <name type="scientific">Actinacidiphila oryziradicis</name>
    <dbReference type="NCBI Taxonomy" id="2571141"/>
    <lineage>
        <taxon>Bacteria</taxon>
        <taxon>Bacillati</taxon>
        <taxon>Actinomycetota</taxon>
        <taxon>Actinomycetes</taxon>
        <taxon>Kitasatosporales</taxon>
        <taxon>Streptomycetaceae</taxon>
        <taxon>Actinacidiphila</taxon>
    </lineage>
</organism>
<feature type="compositionally biased region" description="Low complexity" evidence="1">
    <location>
        <begin position="221"/>
        <end position="240"/>
    </location>
</feature>
<sequence length="240" mass="24824">MMGTGLVVGAGVLTVTALVYPAMKGVQNVASSAVAQTVTTPSGPLTPDDRTFVVKVRLAGLWEFPAGQMAVQKGTTAAVKTAGEHLIQGHTNLDTSVRAIAPQLGVTLPNQPTLQQQGFLATLSAATGADFDSKFANILRLTHGQIFTAIAKIRTTTKNSLVRELADQANTTVLDHITVMEKTGLVNFDQLVNQETASPTIDPNQTAAPSPSPGAPVVIVTPSANASLPPAATSPTPQVK</sequence>
<evidence type="ECO:0000313" key="3">
    <source>
        <dbReference type="EMBL" id="TKA08150.1"/>
    </source>
</evidence>
<evidence type="ECO:0000259" key="2">
    <source>
        <dbReference type="Pfam" id="PF13628"/>
    </source>
</evidence>
<evidence type="ECO:0000313" key="4">
    <source>
        <dbReference type="Proteomes" id="UP000305778"/>
    </source>
</evidence>